<sequence length="190" mass="20526">MGMGNDSISTYAFASLGWLSLQAVPLIVWPTFISSMLTENGGHAHAPVVVNVIETYFARYLGFSQLAIGLLIVTLSGALPLTTKVTSPDDANSPYANAVVFISMFYHAIGAAYGYSRYTSSGGHVGYLLGFTGSGIMAAYALWLFMFANEHAKVTAKTGADSRTSNFPFKNAEAEKRFEGDKRRETRKAI</sequence>
<feature type="transmembrane region" description="Helical" evidence="1">
    <location>
        <begin position="12"/>
        <end position="37"/>
    </location>
</feature>
<keyword evidence="1" id="KW-0472">Membrane</keyword>
<gene>
    <name evidence="2" type="ORF">SMACR_02925</name>
</gene>
<evidence type="ECO:0000313" key="2">
    <source>
        <dbReference type="EMBL" id="KAA8634659.1"/>
    </source>
</evidence>
<keyword evidence="1" id="KW-0812">Transmembrane</keyword>
<dbReference type="PANTHER" id="PTHR39605">
    <property type="entry name" value="MAJOR FACILITATOR SUPERFAMILY (MFS) PROFILE DOMAIN-CONTAINING PROTEIN"/>
    <property type="match status" value="1"/>
</dbReference>
<feature type="transmembrane region" description="Helical" evidence="1">
    <location>
        <begin position="127"/>
        <end position="148"/>
    </location>
</feature>
<evidence type="ECO:0000256" key="1">
    <source>
        <dbReference type="SAM" id="Phobius"/>
    </source>
</evidence>
<dbReference type="Proteomes" id="UP000433876">
    <property type="component" value="Unassembled WGS sequence"/>
</dbReference>
<dbReference type="PANTHER" id="PTHR39605:SF1">
    <property type="entry name" value="MAJOR FACILITATOR SUPERFAMILY (MFS) PROFILE DOMAIN-CONTAINING PROTEIN"/>
    <property type="match status" value="1"/>
</dbReference>
<proteinExistence type="predicted"/>
<name>A0A8S8ZYL0_SORMA</name>
<dbReference type="EMBL" id="NMPR01000020">
    <property type="protein sequence ID" value="KAA8634659.1"/>
    <property type="molecule type" value="Genomic_DNA"/>
</dbReference>
<dbReference type="OMA" id="AFYGYAM"/>
<comment type="caution">
    <text evidence="2">The sequence shown here is derived from an EMBL/GenBank/DDBJ whole genome shotgun (WGS) entry which is preliminary data.</text>
</comment>
<reference evidence="2 3" key="1">
    <citation type="submission" date="2017-07" db="EMBL/GenBank/DDBJ databases">
        <title>Genome sequence of the Sordaria macrospora wild type strain R19027.</title>
        <authorList>
            <person name="Nowrousian M."/>
            <person name="Teichert I."/>
            <person name="Kueck U."/>
        </authorList>
    </citation>
    <scope>NUCLEOTIDE SEQUENCE [LARGE SCALE GENOMIC DNA]</scope>
    <source>
        <strain evidence="2 3">R19027</strain>
        <tissue evidence="2">Mycelium</tissue>
    </source>
</reference>
<organism evidence="2 3">
    <name type="scientific">Sordaria macrospora</name>
    <dbReference type="NCBI Taxonomy" id="5147"/>
    <lineage>
        <taxon>Eukaryota</taxon>
        <taxon>Fungi</taxon>
        <taxon>Dikarya</taxon>
        <taxon>Ascomycota</taxon>
        <taxon>Pezizomycotina</taxon>
        <taxon>Sordariomycetes</taxon>
        <taxon>Sordariomycetidae</taxon>
        <taxon>Sordariales</taxon>
        <taxon>Sordariaceae</taxon>
        <taxon>Sordaria</taxon>
    </lineage>
</organism>
<dbReference type="AlphaFoldDB" id="A0A8S8ZYL0"/>
<feature type="transmembrane region" description="Helical" evidence="1">
    <location>
        <begin position="57"/>
        <end position="82"/>
    </location>
</feature>
<protein>
    <submittedName>
        <fullName evidence="2">Uncharacterized protein</fullName>
    </submittedName>
</protein>
<feature type="transmembrane region" description="Helical" evidence="1">
    <location>
        <begin position="94"/>
        <end position="115"/>
    </location>
</feature>
<accession>A0A8S8ZYL0</accession>
<evidence type="ECO:0000313" key="3">
    <source>
        <dbReference type="Proteomes" id="UP000433876"/>
    </source>
</evidence>
<keyword evidence="1" id="KW-1133">Transmembrane helix</keyword>
<dbReference type="VEuPathDB" id="FungiDB:SMAC_02925"/>